<organism evidence="1 2">
    <name type="scientific">Candidatus Nitrospira inopinata</name>
    <dbReference type="NCBI Taxonomy" id="1715989"/>
    <lineage>
        <taxon>Bacteria</taxon>
        <taxon>Pseudomonadati</taxon>
        <taxon>Nitrospirota</taxon>
        <taxon>Nitrospiria</taxon>
        <taxon>Nitrospirales</taxon>
        <taxon>Nitrospiraceae</taxon>
        <taxon>Nitrospira</taxon>
    </lineage>
</organism>
<dbReference type="PROSITE" id="PS51257">
    <property type="entry name" value="PROKAR_LIPOPROTEIN"/>
    <property type="match status" value="1"/>
</dbReference>
<dbReference type="KEGG" id="nio:NITINOP_0861"/>
<proteinExistence type="predicted"/>
<name>A0A0S4KN12_9BACT</name>
<keyword evidence="2" id="KW-1185">Reference proteome</keyword>
<sequence length="141" mass="15851">MTVRPSSLLNAALLGILILLLSGCAVRRVEFNEPITAEQLRFIRLGETTLQQVVERLGPPEDITMEADQLIAEFRWSTTRSASLNLGYLFRLISPVSPTFTLSGTGINIEHVQFLCDKRLTVRAYAFGKADEHAIIEFWPF</sequence>
<dbReference type="STRING" id="1715989.NITINOP_0861"/>
<reference evidence="2" key="1">
    <citation type="submission" date="2015-09" db="EMBL/GenBank/DDBJ databases">
        <authorList>
            <person name="Daims H."/>
        </authorList>
    </citation>
    <scope>NUCLEOTIDE SEQUENCE [LARGE SCALE GENOMIC DNA]</scope>
</reference>
<gene>
    <name evidence="1" type="ORF">NITINOP_0861</name>
</gene>
<evidence type="ECO:0000313" key="2">
    <source>
        <dbReference type="Proteomes" id="UP000066284"/>
    </source>
</evidence>
<accession>A0A0S4KN12</accession>
<dbReference type="EMBL" id="LN885086">
    <property type="protein sequence ID" value="CUQ65836.1"/>
    <property type="molecule type" value="Genomic_DNA"/>
</dbReference>
<evidence type="ECO:0000313" key="1">
    <source>
        <dbReference type="EMBL" id="CUQ65836.1"/>
    </source>
</evidence>
<evidence type="ECO:0008006" key="3">
    <source>
        <dbReference type="Google" id="ProtNLM"/>
    </source>
</evidence>
<dbReference type="AlphaFoldDB" id="A0A0S4KN12"/>
<dbReference type="Proteomes" id="UP000066284">
    <property type="component" value="Chromosome 1"/>
</dbReference>
<protein>
    <recommendedName>
        <fullName evidence="3">Lipoprotein</fullName>
    </recommendedName>
</protein>